<feature type="transmembrane region" description="Helical" evidence="2">
    <location>
        <begin position="137"/>
        <end position="159"/>
    </location>
</feature>
<evidence type="ECO:0000259" key="3">
    <source>
        <dbReference type="Pfam" id="PF04982"/>
    </source>
</evidence>
<feature type="transmembrane region" description="Helical" evidence="2">
    <location>
        <begin position="103"/>
        <end position="125"/>
    </location>
</feature>
<reference evidence="4" key="1">
    <citation type="submission" date="2022-07" db="EMBL/GenBank/DDBJ databases">
        <title>Genome Sequence of Leucocoprinus birnbaumii.</title>
        <authorList>
            <person name="Buettner E."/>
        </authorList>
    </citation>
    <scope>NUCLEOTIDE SEQUENCE</scope>
    <source>
        <strain evidence="4">VT141</strain>
    </source>
</reference>
<dbReference type="EMBL" id="JANIEX010000901">
    <property type="protein sequence ID" value="KAJ3562187.1"/>
    <property type="molecule type" value="Genomic_DNA"/>
</dbReference>
<feature type="domain" description="HPP transmembrane region" evidence="3">
    <location>
        <begin position="43"/>
        <end position="209"/>
    </location>
</feature>
<sequence>MTPFAYSFRRSPAGSKECSIVTSSLPLPAWLSRWFGYRSSPPQNPSHIIWLWSFIGAFCGTAVIQAVFEQAQYFVKRKVPTIVASYGASAVLIYGAIEAPLAQPRALFGGHFLGALTGVIITKLFQLLPTEERFDDLSWLAASLSCATAIVIMQITQTVHPPAGATALLPAIDSEIRGIGWYYLPVVLLSSTLAFTVALITNNVQRKYPAFWFTPNKLVSPAEASLVGAGDTKSLSNGTSTSSSLTPEPKPVLVSETSSSV</sequence>
<comment type="caution">
    <text evidence="4">The sequence shown here is derived from an EMBL/GenBank/DDBJ whole genome shotgun (WGS) entry which is preliminary data.</text>
</comment>
<proteinExistence type="predicted"/>
<dbReference type="InterPro" id="IPR007065">
    <property type="entry name" value="HPP"/>
</dbReference>
<evidence type="ECO:0000256" key="2">
    <source>
        <dbReference type="SAM" id="Phobius"/>
    </source>
</evidence>
<evidence type="ECO:0000313" key="5">
    <source>
        <dbReference type="Proteomes" id="UP001213000"/>
    </source>
</evidence>
<keyword evidence="5" id="KW-1185">Reference proteome</keyword>
<feature type="transmembrane region" description="Helical" evidence="2">
    <location>
        <begin position="48"/>
        <end position="67"/>
    </location>
</feature>
<dbReference type="PANTHER" id="PTHR33741">
    <property type="entry name" value="TRANSMEMBRANE PROTEIN DDB_G0269096-RELATED"/>
    <property type="match status" value="1"/>
</dbReference>
<evidence type="ECO:0000313" key="4">
    <source>
        <dbReference type="EMBL" id="KAJ3562187.1"/>
    </source>
</evidence>
<feature type="transmembrane region" description="Helical" evidence="2">
    <location>
        <begin position="79"/>
        <end position="97"/>
    </location>
</feature>
<keyword evidence="2" id="KW-0472">Membrane</keyword>
<feature type="region of interest" description="Disordered" evidence="1">
    <location>
        <begin position="228"/>
        <end position="261"/>
    </location>
</feature>
<organism evidence="4 5">
    <name type="scientific">Leucocoprinus birnbaumii</name>
    <dbReference type="NCBI Taxonomy" id="56174"/>
    <lineage>
        <taxon>Eukaryota</taxon>
        <taxon>Fungi</taxon>
        <taxon>Dikarya</taxon>
        <taxon>Basidiomycota</taxon>
        <taxon>Agaricomycotina</taxon>
        <taxon>Agaricomycetes</taxon>
        <taxon>Agaricomycetidae</taxon>
        <taxon>Agaricales</taxon>
        <taxon>Agaricineae</taxon>
        <taxon>Agaricaceae</taxon>
        <taxon>Leucocoprinus</taxon>
    </lineage>
</organism>
<accession>A0AAD5VQE6</accession>
<dbReference type="AlphaFoldDB" id="A0AAD5VQE6"/>
<keyword evidence="2" id="KW-1133">Transmembrane helix</keyword>
<dbReference type="Pfam" id="PF04982">
    <property type="entry name" value="TM_HPP"/>
    <property type="match status" value="1"/>
</dbReference>
<feature type="transmembrane region" description="Helical" evidence="2">
    <location>
        <begin position="179"/>
        <end position="200"/>
    </location>
</feature>
<dbReference type="PANTHER" id="PTHR33741:SF5">
    <property type="entry name" value="TRANSMEMBRANE PROTEIN DDB_G0269096-RELATED"/>
    <property type="match status" value="1"/>
</dbReference>
<dbReference type="InterPro" id="IPR058581">
    <property type="entry name" value="TM_HPP"/>
</dbReference>
<dbReference type="Proteomes" id="UP001213000">
    <property type="component" value="Unassembled WGS sequence"/>
</dbReference>
<protein>
    <recommendedName>
        <fullName evidence="3">HPP transmembrane region domain-containing protein</fullName>
    </recommendedName>
</protein>
<evidence type="ECO:0000256" key="1">
    <source>
        <dbReference type="SAM" id="MobiDB-lite"/>
    </source>
</evidence>
<keyword evidence="2" id="KW-0812">Transmembrane</keyword>
<gene>
    <name evidence="4" type="ORF">NP233_g9734</name>
</gene>
<feature type="compositionally biased region" description="Low complexity" evidence="1">
    <location>
        <begin position="232"/>
        <end position="246"/>
    </location>
</feature>
<name>A0AAD5VQE6_9AGAR</name>